<name>A0A3L8RSP1_CHLGU</name>
<dbReference type="PANTHER" id="PTHR16675:SF235">
    <property type="entry name" value="SHKT DOMAIN-CONTAINING PROTEIN"/>
    <property type="match status" value="1"/>
</dbReference>
<feature type="compositionally biased region" description="Low complexity" evidence="2">
    <location>
        <begin position="1466"/>
        <end position="1482"/>
    </location>
</feature>
<dbReference type="Pfam" id="PF00129">
    <property type="entry name" value="MHC_I"/>
    <property type="match status" value="1"/>
</dbReference>
<feature type="compositionally biased region" description="Low complexity" evidence="2">
    <location>
        <begin position="138"/>
        <end position="155"/>
    </location>
</feature>
<feature type="region of interest" description="Disordered" evidence="2">
    <location>
        <begin position="1457"/>
        <end position="1491"/>
    </location>
</feature>
<feature type="region of interest" description="Disordered" evidence="2">
    <location>
        <begin position="1"/>
        <end position="155"/>
    </location>
</feature>
<dbReference type="GO" id="GO:0006955">
    <property type="term" value="P:immune response"/>
    <property type="evidence" value="ECO:0007669"/>
    <property type="project" value="TreeGrafter"/>
</dbReference>
<dbReference type="InterPro" id="IPR037055">
    <property type="entry name" value="MHC_I-like_Ag-recog_sf"/>
</dbReference>
<dbReference type="InterPro" id="IPR011162">
    <property type="entry name" value="MHC_I/II-like_Ag-recog"/>
</dbReference>
<dbReference type="Gene3D" id="3.30.500.10">
    <property type="entry name" value="MHC class I-like antigen recognition-like"/>
    <property type="match status" value="1"/>
</dbReference>
<feature type="compositionally biased region" description="Low complexity" evidence="2">
    <location>
        <begin position="11"/>
        <end position="36"/>
    </location>
</feature>
<feature type="compositionally biased region" description="Pro residues" evidence="2">
    <location>
        <begin position="89"/>
        <end position="99"/>
    </location>
</feature>
<protein>
    <recommendedName>
        <fullName evidence="3">MHC class I-like antigen recognition-like domain-containing protein</fullName>
    </recommendedName>
</protein>
<sequence>MRGVGRRGQGPRSPEPLSRPCRPSSPSTPHCRVPALPGVPPLGVPAAVPGALLSLGSCPGKPRLSRGSPKPVSPRRGSAATTALRDPPKTPPGAPPMSPRGPAAARLWSPASSKHPPKKPQTQGAPGYLGRAPPPRAPAGWGRCSRGAASSGSAGAPRFPVLSSCCFRLPLRLFLPLSSSFPAPEAAQPREGREWSRDRSERREGYGGMPGVAVTGLYWDHTGSSSWVTEFYWDHTGSEEEQCHGSSAGAGGWDRRHRDPEPPLPAPGPPWIPHFRTSGPPAPLFTLPASRLPVCLILGRLGPPLLPFPAPSPLFVQTRDPLNSPFPNIPGVPFLIPPFWENLDFPFLGSRTPGTPFYLSTSLPPHFRDPSCTPIPENQDPLIQHQHNLFPAPLLSQPAAPPFSLTWDLWAPIPDFPSPQPLLSSHSGALAPPFLGTRFPGHPIPALPLCQLFMSPLSLVCGPPWIPKLSLLASSVPPDLHVPPVLHSLQFLEVVVSEPSPGVPHAVAASGAGWSHRQQGWGRELSWDIGIARAGILGQPELEHWDSQSWDIGIPELGYWDSQSRDIGIARARILGQLELGYWDSQSRDIGIARARILGQLELGYWDSQTLLKDRNRPVANNDLETGLVQRAGLGSVGWRTLRGWDGISGDGGDLDSSSKGLPGAGTQLHGSVLSSFPGLHTVQGISSCDLLSNRAPMDPMDFISFQLGSGSFVVSDGAAWIIQRCWESKGNMVEEMKHYLGHSCVEGPPKYIRYGREALEHKGGCKRGRVIPVGMGDSGMGDLGMQGFPWNFHDQISHSSQWISPLTHCHGNSIDPNPLPRLALLCLWQHQGTQHKPFLGCSMLCPGQEGTARVALVAPGTWPGCSRCRDSWGMFQSRAESKQQFLEGILPLGNSLKCWGSVSLGQAMFPGCALSLGCPLSLSPVPWLCGARVLGENNPEPQLGQFPHMGPVAPSHPQYGVPIHPRHSQYGSCPSQYDPSMNPVTLIAVPFSLLVNAAWGPRGPSDPRAAAAVGARIVLHCQAQPLPATGNSASNSGVISALHTGIERERRLYVVPQRCPLLPAPLKGCSDSSSAELGGNGSLYRNWSPVGDHLMDALLDSRFEDVGPLVMLWKRLDALWQGSEIGSSRASLGDLSVSYVDIEDTQCLWGGPDFPCPRGSELEDGYSSGVARAPSPLALSVRSVDEAPRISGGLGEPVWPPCPTPRCRRSGLGGKALSLCAFPALEGKQGPVVQPPSLIASDSVMVHCPNCGVTFPLETTQAGSPGSVSGLPYKDDLTDPRACAVLGAAIGGALVAVSPGPTPAGGQPIPSCLMGVVPAGRLCIMAATLLGVCRTPLCHPATSPSGVGVPRWGSPAVVPSADTADGTTRALTGSAPPSPTAVGAGVVARQGAGVFNFSATADAASERPVTPHGSGSSPLTLWTFPTCQVTMRPKDHGRFWQEVLDKAEEMCDSAHLRSLPDPREGSSGSADAAGGVVSSDVARPRSPGAATVRKVDAWATAVQPVWAALQGWQQPPGHPADVCKATVHVSGQALPGLGNGKRSMKQGGARTQVPLQTPEPMEVCSASLSLAPMDAVYPVHPWCDAIGDPPASLTCCLAFGLAPGSSRDVCCGPGGNSAMLCEPAACAGCKPRGTDDLD</sequence>
<comment type="caution">
    <text evidence="4">The sequence shown here is derived from an EMBL/GenBank/DDBJ whole genome shotgun (WGS) entry which is preliminary data.</text>
</comment>
<dbReference type="Proteomes" id="UP000276834">
    <property type="component" value="Unassembled WGS sequence"/>
</dbReference>
<dbReference type="EMBL" id="QUSF01000307">
    <property type="protein sequence ID" value="RLV83677.1"/>
    <property type="molecule type" value="Genomic_DNA"/>
</dbReference>
<organism evidence="4 5">
    <name type="scientific">Chloebia gouldiae</name>
    <name type="common">Gouldian finch</name>
    <name type="synonym">Erythrura gouldiae</name>
    <dbReference type="NCBI Taxonomy" id="44316"/>
    <lineage>
        <taxon>Eukaryota</taxon>
        <taxon>Metazoa</taxon>
        <taxon>Chordata</taxon>
        <taxon>Craniata</taxon>
        <taxon>Vertebrata</taxon>
        <taxon>Euteleostomi</taxon>
        <taxon>Archelosauria</taxon>
        <taxon>Archosauria</taxon>
        <taxon>Dinosauria</taxon>
        <taxon>Saurischia</taxon>
        <taxon>Theropoda</taxon>
        <taxon>Coelurosauria</taxon>
        <taxon>Aves</taxon>
        <taxon>Neognathae</taxon>
        <taxon>Neoaves</taxon>
        <taxon>Telluraves</taxon>
        <taxon>Australaves</taxon>
        <taxon>Passeriformes</taxon>
        <taxon>Passeroidea</taxon>
        <taxon>Passeridae</taxon>
        <taxon>Chloebia</taxon>
    </lineage>
</organism>
<feature type="region of interest" description="Disordered" evidence="2">
    <location>
        <begin position="239"/>
        <end position="273"/>
    </location>
</feature>
<keyword evidence="1" id="KW-0325">Glycoprotein</keyword>
<dbReference type="GO" id="GO:0009897">
    <property type="term" value="C:external side of plasma membrane"/>
    <property type="evidence" value="ECO:0007669"/>
    <property type="project" value="TreeGrafter"/>
</dbReference>
<feature type="compositionally biased region" description="Pro residues" evidence="2">
    <location>
        <begin position="262"/>
        <end position="272"/>
    </location>
</feature>
<accession>A0A3L8RSP1</accession>
<feature type="compositionally biased region" description="Basic and acidic residues" evidence="2">
    <location>
        <begin position="188"/>
        <end position="205"/>
    </location>
</feature>
<dbReference type="SUPFAM" id="SSF54452">
    <property type="entry name" value="MHC antigen-recognition domain"/>
    <property type="match status" value="1"/>
</dbReference>
<dbReference type="PANTHER" id="PTHR16675">
    <property type="entry name" value="MHC CLASS I-RELATED"/>
    <property type="match status" value="1"/>
</dbReference>
<evidence type="ECO:0000259" key="3">
    <source>
        <dbReference type="Pfam" id="PF00129"/>
    </source>
</evidence>
<feature type="region of interest" description="Disordered" evidence="2">
    <location>
        <begin position="180"/>
        <end position="208"/>
    </location>
</feature>
<reference evidence="4 5" key="1">
    <citation type="journal article" date="2018" name="Proc. R. Soc. B">
        <title>A non-coding region near Follistatin controls head colour polymorphism in the Gouldian finch.</title>
        <authorList>
            <person name="Toomey M.B."/>
            <person name="Marques C.I."/>
            <person name="Andrade P."/>
            <person name="Araujo P.M."/>
            <person name="Sabatino S."/>
            <person name="Gazda M.A."/>
            <person name="Afonso S."/>
            <person name="Lopes R.J."/>
            <person name="Corbo J.C."/>
            <person name="Carneiro M."/>
        </authorList>
    </citation>
    <scope>NUCLEOTIDE SEQUENCE [LARGE SCALE GENOMIC DNA]</scope>
    <source>
        <strain evidence="4">Red01</strain>
        <tissue evidence="4">Muscle</tissue>
    </source>
</reference>
<evidence type="ECO:0000313" key="5">
    <source>
        <dbReference type="Proteomes" id="UP000276834"/>
    </source>
</evidence>
<evidence type="ECO:0000313" key="4">
    <source>
        <dbReference type="EMBL" id="RLV83677.1"/>
    </source>
</evidence>
<evidence type="ECO:0000256" key="1">
    <source>
        <dbReference type="ARBA" id="ARBA00023180"/>
    </source>
</evidence>
<evidence type="ECO:0000256" key="2">
    <source>
        <dbReference type="SAM" id="MobiDB-lite"/>
    </source>
</evidence>
<feature type="domain" description="MHC class I-like antigen recognition-like" evidence="3">
    <location>
        <begin position="676"/>
        <end position="760"/>
    </location>
</feature>
<keyword evidence="5" id="KW-1185">Reference proteome</keyword>
<dbReference type="GO" id="GO:0005615">
    <property type="term" value="C:extracellular space"/>
    <property type="evidence" value="ECO:0007669"/>
    <property type="project" value="TreeGrafter"/>
</dbReference>
<feature type="compositionally biased region" description="Low complexity" evidence="2">
    <location>
        <begin position="100"/>
        <end position="114"/>
    </location>
</feature>
<dbReference type="InterPro" id="IPR011161">
    <property type="entry name" value="MHC_I-like_Ag-recog"/>
</dbReference>
<dbReference type="InterPro" id="IPR050208">
    <property type="entry name" value="MHC_class-I_related"/>
</dbReference>
<dbReference type="OrthoDB" id="8936120at2759"/>
<feature type="compositionally biased region" description="Low complexity" evidence="2">
    <location>
        <begin position="44"/>
        <end position="53"/>
    </location>
</feature>
<proteinExistence type="predicted"/>
<gene>
    <name evidence="4" type="ORF">DV515_00016421</name>
</gene>